<dbReference type="SUPFAM" id="SSF53098">
    <property type="entry name" value="Ribonuclease H-like"/>
    <property type="match status" value="1"/>
</dbReference>
<dbReference type="InterPro" id="IPR012337">
    <property type="entry name" value="RNaseH-like_sf"/>
</dbReference>
<evidence type="ECO:0000313" key="1">
    <source>
        <dbReference type="EMBL" id="CAA7401717.1"/>
    </source>
</evidence>
<dbReference type="AlphaFoldDB" id="A0A7I8KV86"/>
<dbReference type="GO" id="GO:0003676">
    <property type="term" value="F:nucleic acid binding"/>
    <property type="evidence" value="ECO:0007669"/>
    <property type="project" value="InterPro"/>
</dbReference>
<protein>
    <submittedName>
        <fullName evidence="1">Uncharacterized protein</fullName>
    </submittedName>
</protein>
<keyword evidence="2" id="KW-1185">Reference proteome</keyword>
<dbReference type="EMBL" id="LR746272">
    <property type="protein sequence ID" value="CAA7401717.1"/>
    <property type="molecule type" value="Genomic_DNA"/>
</dbReference>
<dbReference type="GO" id="GO:0015074">
    <property type="term" value="P:DNA integration"/>
    <property type="evidence" value="ECO:0007669"/>
    <property type="project" value="InterPro"/>
</dbReference>
<sequence>MIVIKFIHGQIFSRFGCPKAIISDGVTHFTHCQFRELLRKNGVKHRIATPYHPQTNGQVEVANREIKRILKKIVRLNGKDWFTKLDDASWAYRTTFKTPLGMSPFRLIYGKLCHLPIEIEYRAL</sequence>
<gene>
    <name evidence="1" type="ORF">SI8410_09012395</name>
</gene>
<dbReference type="PROSITE" id="PS50994">
    <property type="entry name" value="INTEGRASE"/>
    <property type="match status" value="1"/>
</dbReference>
<reference evidence="1" key="1">
    <citation type="submission" date="2020-02" db="EMBL/GenBank/DDBJ databases">
        <authorList>
            <person name="Scholz U."/>
            <person name="Mascher M."/>
            <person name="Fiebig A."/>
        </authorList>
    </citation>
    <scope>NUCLEOTIDE SEQUENCE</scope>
</reference>
<dbReference type="Proteomes" id="UP000663760">
    <property type="component" value="Chromosome 9"/>
</dbReference>
<dbReference type="InterPro" id="IPR050951">
    <property type="entry name" value="Retrovirus_Pol_polyprotein"/>
</dbReference>
<dbReference type="OrthoDB" id="1936645at2759"/>
<dbReference type="InterPro" id="IPR001584">
    <property type="entry name" value="Integrase_cat-core"/>
</dbReference>
<name>A0A7I8KV86_SPIIN</name>
<accession>A0A7I8KV86</accession>
<organism evidence="1 2">
    <name type="scientific">Spirodela intermedia</name>
    <name type="common">Intermediate duckweed</name>
    <dbReference type="NCBI Taxonomy" id="51605"/>
    <lineage>
        <taxon>Eukaryota</taxon>
        <taxon>Viridiplantae</taxon>
        <taxon>Streptophyta</taxon>
        <taxon>Embryophyta</taxon>
        <taxon>Tracheophyta</taxon>
        <taxon>Spermatophyta</taxon>
        <taxon>Magnoliopsida</taxon>
        <taxon>Liliopsida</taxon>
        <taxon>Araceae</taxon>
        <taxon>Lemnoideae</taxon>
        <taxon>Spirodela</taxon>
    </lineage>
</organism>
<dbReference type="PANTHER" id="PTHR37984:SF5">
    <property type="entry name" value="PROTEIN NYNRIN-LIKE"/>
    <property type="match status" value="1"/>
</dbReference>
<dbReference type="Gene3D" id="3.30.420.10">
    <property type="entry name" value="Ribonuclease H-like superfamily/Ribonuclease H"/>
    <property type="match status" value="1"/>
</dbReference>
<evidence type="ECO:0000313" key="2">
    <source>
        <dbReference type="Proteomes" id="UP000663760"/>
    </source>
</evidence>
<proteinExistence type="predicted"/>
<dbReference type="InterPro" id="IPR036397">
    <property type="entry name" value="RNaseH_sf"/>
</dbReference>
<dbReference type="PANTHER" id="PTHR37984">
    <property type="entry name" value="PROTEIN CBG26694"/>
    <property type="match status" value="1"/>
</dbReference>